<dbReference type="RefSeq" id="WP_217650150.1">
    <property type="nucleotide sequence ID" value="NZ_FOIC01000026.1"/>
</dbReference>
<keyword evidence="1" id="KW-0175">Coiled coil</keyword>
<keyword evidence="4" id="KW-1185">Reference proteome</keyword>
<proteinExistence type="predicted"/>
<dbReference type="AlphaFoldDB" id="A0A1I0IW12"/>
<feature type="region of interest" description="Disordered" evidence="2">
    <location>
        <begin position="72"/>
        <end position="117"/>
    </location>
</feature>
<evidence type="ECO:0000256" key="1">
    <source>
        <dbReference type="SAM" id="Coils"/>
    </source>
</evidence>
<organism evidence="3 4">
    <name type="scientific">Natrinema hispanicum</name>
    <dbReference type="NCBI Taxonomy" id="392421"/>
    <lineage>
        <taxon>Archaea</taxon>
        <taxon>Methanobacteriati</taxon>
        <taxon>Methanobacteriota</taxon>
        <taxon>Stenosarchaea group</taxon>
        <taxon>Halobacteria</taxon>
        <taxon>Halobacteriales</taxon>
        <taxon>Natrialbaceae</taxon>
        <taxon>Natrinema</taxon>
    </lineage>
</organism>
<dbReference type="STRING" id="392421.SAMN04488694_1263"/>
<feature type="compositionally biased region" description="Polar residues" evidence="2">
    <location>
        <begin position="1"/>
        <end position="11"/>
    </location>
</feature>
<evidence type="ECO:0000256" key="2">
    <source>
        <dbReference type="SAM" id="MobiDB-lite"/>
    </source>
</evidence>
<protein>
    <submittedName>
        <fullName evidence="3">Uncharacterized protein</fullName>
    </submittedName>
</protein>
<feature type="compositionally biased region" description="Basic and acidic residues" evidence="2">
    <location>
        <begin position="107"/>
        <end position="117"/>
    </location>
</feature>
<dbReference type="OrthoDB" id="186537at2157"/>
<name>A0A1I0IW12_9EURY</name>
<reference evidence="4" key="1">
    <citation type="submission" date="2016-10" db="EMBL/GenBank/DDBJ databases">
        <authorList>
            <person name="Varghese N."/>
            <person name="Submissions S."/>
        </authorList>
    </citation>
    <scope>NUCLEOTIDE SEQUENCE [LARGE SCALE GENOMIC DNA]</scope>
    <source>
        <strain evidence="4">CDM_6</strain>
    </source>
</reference>
<gene>
    <name evidence="3" type="ORF">SAMN04488694_1263</name>
</gene>
<accession>A0A1I0IW12</accession>
<feature type="coiled-coil region" evidence="1">
    <location>
        <begin position="38"/>
        <end position="65"/>
    </location>
</feature>
<feature type="region of interest" description="Disordered" evidence="2">
    <location>
        <begin position="1"/>
        <end position="23"/>
    </location>
</feature>
<evidence type="ECO:0000313" key="4">
    <source>
        <dbReference type="Proteomes" id="UP000199320"/>
    </source>
</evidence>
<dbReference type="EMBL" id="FOIC01000026">
    <property type="protein sequence ID" value="SEU00721.1"/>
    <property type="molecule type" value="Genomic_DNA"/>
</dbReference>
<dbReference type="Proteomes" id="UP000199320">
    <property type="component" value="Unassembled WGS sequence"/>
</dbReference>
<evidence type="ECO:0000313" key="3">
    <source>
        <dbReference type="EMBL" id="SEU00721.1"/>
    </source>
</evidence>
<sequence>MSVDIQSTSMTEGRGLLTETEREAIAGERSDSYRYKTRTYLRNRLEKVERDIDVLEEHAPELLEELRDTVCETSTDPGDHVSTTAVDSVTQDNADRDRVKQSTQEPTKTRESDKNNE</sequence>
<feature type="compositionally biased region" description="Polar residues" evidence="2">
    <location>
        <begin position="72"/>
        <end position="92"/>
    </location>
</feature>